<feature type="compositionally biased region" description="Polar residues" evidence="1">
    <location>
        <begin position="35"/>
        <end position="45"/>
    </location>
</feature>
<sequence length="479" mass="53848">MPWSQHANPAALITNDGTDRQAAGRNCPYIGGSTHPLNFSTSPATTDDEDEEVECDDHDRELEYDEDYADGLPLDSDELSEYLTTCGDTVGARLEFLEQDPVGNAMAIKEQLEVQDLIEHYHEDRVNAFNRDSSPLQDTPNASLTEVGMDRERSPSSRSPELLESDIRAKSCGVEYPVFYQGVAPEAVRNSYTVESFEGKIPNLDLFLRDNIQNWLSDIDFLDAALPNGGWSDGVLQRKRAEKRRLHQELFDMIETGRAYIEDAPRPEIASTEELVRQAEGWGPEAFVDIFADVFDSDPEDNASELDCHEVFWQKGAKTSGFDPARKFCASARKSHPIRCAEDAKIYSVLFDISKFQVARLHGIEAFLGRVDEALYFGGRIVPPRDAEELLRLQKGSLVLWSSLKYEADWLLLLADDRAKHFSEPAPLLSIECFREHWGTAAAIAQIEREKAQALRLKKSLERSQATSEVAIKVEPEDD</sequence>
<comment type="caution">
    <text evidence="2">The sequence shown here is derived from an EMBL/GenBank/DDBJ whole genome shotgun (WGS) entry which is preliminary data.</text>
</comment>
<name>A0A9P3CLX3_9PEZI</name>
<organism evidence="2 3">
    <name type="scientific">Cercospora kikuchii</name>
    <dbReference type="NCBI Taxonomy" id="84275"/>
    <lineage>
        <taxon>Eukaryota</taxon>
        <taxon>Fungi</taxon>
        <taxon>Dikarya</taxon>
        <taxon>Ascomycota</taxon>
        <taxon>Pezizomycotina</taxon>
        <taxon>Dothideomycetes</taxon>
        <taxon>Dothideomycetidae</taxon>
        <taxon>Mycosphaerellales</taxon>
        <taxon>Mycosphaerellaceae</taxon>
        <taxon>Cercospora</taxon>
    </lineage>
</organism>
<dbReference type="GeneID" id="68293899"/>
<accession>A0A9P3CLX3</accession>
<feature type="region of interest" description="Disordered" evidence="1">
    <location>
        <begin position="128"/>
        <end position="163"/>
    </location>
</feature>
<proteinExistence type="predicted"/>
<feature type="compositionally biased region" description="Polar residues" evidence="1">
    <location>
        <begin position="130"/>
        <end position="144"/>
    </location>
</feature>
<dbReference type="Proteomes" id="UP000825890">
    <property type="component" value="Unassembled WGS sequence"/>
</dbReference>
<evidence type="ECO:0000313" key="2">
    <source>
        <dbReference type="EMBL" id="GIZ45143.1"/>
    </source>
</evidence>
<reference evidence="2 3" key="1">
    <citation type="submission" date="2021-01" db="EMBL/GenBank/DDBJ databases">
        <title>Cercospora kikuchii MAFF 305040 whole genome shotgun sequence.</title>
        <authorList>
            <person name="Kashiwa T."/>
            <person name="Suzuki T."/>
        </authorList>
    </citation>
    <scope>NUCLEOTIDE SEQUENCE [LARGE SCALE GENOMIC DNA]</scope>
    <source>
        <strain evidence="2 3">MAFF 305040</strain>
    </source>
</reference>
<evidence type="ECO:0000313" key="3">
    <source>
        <dbReference type="Proteomes" id="UP000825890"/>
    </source>
</evidence>
<keyword evidence="3" id="KW-1185">Reference proteome</keyword>
<dbReference type="OrthoDB" id="10303810at2759"/>
<gene>
    <name evidence="2" type="ORF">CKM354_000832400</name>
</gene>
<dbReference type="AlphaFoldDB" id="A0A9P3CLX3"/>
<dbReference type="RefSeq" id="XP_044659630.1">
    <property type="nucleotide sequence ID" value="XM_044803695.1"/>
</dbReference>
<dbReference type="EMBL" id="BOLY01000005">
    <property type="protein sequence ID" value="GIZ45143.1"/>
    <property type="molecule type" value="Genomic_DNA"/>
</dbReference>
<evidence type="ECO:0000256" key="1">
    <source>
        <dbReference type="SAM" id="MobiDB-lite"/>
    </source>
</evidence>
<feature type="region of interest" description="Disordered" evidence="1">
    <location>
        <begin position="1"/>
        <end position="50"/>
    </location>
</feature>
<protein>
    <submittedName>
        <fullName evidence="2">Uncharacterized protein</fullName>
    </submittedName>
</protein>